<reference evidence="1 2" key="1">
    <citation type="submission" date="2024-08" db="EMBL/GenBank/DDBJ databases">
        <authorList>
            <person name="Cucini C."/>
            <person name="Frati F."/>
        </authorList>
    </citation>
    <scope>NUCLEOTIDE SEQUENCE [LARGE SCALE GENOMIC DNA]</scope>
</reference>
<name>A0ABP1PTB2_9HEXA</name>
<organism evidence="1 2">
    <name type="scientific">Orchesella dallaii</name>
    <dbReference type="NCBI Taxonomy" id="48710"/>
    <lineage>
        <taxon>Eukaryota</taxon>
        <taxon>Metazoa</taxon>
        <taxon>Ecdysozoa</taxon>
        <taxon>Arthropoda</taxon>
        <taxon>Hexapoda</taxon>
        <taxon>Collembola</taxon>
        <taxon>Entomobryomorpha</taxon>
        <taxon>Entomobryoidea</taxon>
        <taxon>Orchesellidae</taxon>
        <taxon>Orchesellinae</taxon>
        <taxon>Orchesella</taxon>
    </lineage>
</organism>
<sequence>MKATKRNRKRRVIRGDCRKMRRTVKKVLIGGRHIGRGKRTPKTQELLMYGVATTRENLSVIDQSFETSFPLLNPSSLDQNIPIEFYIPESLHYLDLNEIWLFCEGKLVIRWHMRQHTHQRQTFFVHSLIHVKYSETSCGARLRRSRILHLQIRDINIATPLERALKHLP</sequence>
<comment type="caution">
    <text evidence="1">The sequence shown here is derived from an EMBL/GenBank/DDBJ whole genome shotgun (WGS) entry which is preliminary data.</text>
</comment>
<gene>
    <name evidence="1" type="ORF">ODALV1_LOCUS3559</name>
</gene>
<dbReference type="Proteomes" id="UP001642540">
    <property type="component" value="Unassembled WGS sequence"/>
</dbReference>
<evidence type="ECO:0000313" key="1">
    <source>
        <dbReference type="EMBL" id="CAL8076696.1"/>
    </source>
</evidence>
<dbReference type="EMBL" id="CAXLJM020000012">
    <property type="protein sequence ID" value="CAL8076696.1"/>
    <property type="molecule type" value="Genomic_DNA"/>
</dbReference>
<protein>
    <submittedName>
        <fullName evidence="1">Uncharacterized protein</fullName>
    </submittedName>
</protein>
<accession>A0ABP1PTB2</accession>
<proteinExistence type="predicted"/>
<keyword evidence="2" id="KW-1185">Reference proteome</keyword>
<evidence type="ECO:0000313" key="2">
    <source>
        <dbReference type="Proteomes" id="UP001642540"/>
    </source>
</evidence>